<organism evidence="2">
    <name type="scientific">Corethron hystrix</name>
    <dbReference type="NCBI Taxonomy" id="216773"/>
    <lineage>
        <taxon>Eukaryota</taxon>
        <taxon>Sar</taxon>
        <taxon>Stramenopiles</taxon>
        <taxon>Ochrophyta</taxon>
        <taxon>Bacillariophyta</taxon>
        <taxon>Coscinodiscophyceae</taxon>
        <taxon>Corethrophycidae</taxon>
        <taxon>Corethrales</taxon>
        <taxon>Corethraceae</taxon>
        <taxon>Corethron</taxon>
    </lineage>
</organism>
<evidence type="ECO:0000313" key="2">
    <source>
        <dbReference type="EMBL" id="CAD8897471.1"/>
    </source>
</evidence>
<accession>A0A7S1BUI7</accession>
<dbReference type="Gene3D" id="3.90.550.10">
    <property type="entry name" value="Spore Coat Polysaccharide Biosynthesis Protein SpsA, Chain A"/>
    <property type="match status" value="1"/>
</dbReference>
<sequence length="310" mass="35516">MISLLQRTSLLVIPSNSQGVAAFMPKNLQPRPPQTIKAGRGSVVSLRLKTDDAERGQNRKLPLVSVMLLTYERPLLLRHALRQLARSTQERLEVVVWDDSPSAGPQDAEELRSYLRPEDQTLVYRYSRERLTIGNKRNLCVETCTAPYVIQVDDDDLYSVDRIPYQVEPLIRGTAQLTALRQNAWVVLDERNDRPRFFRATEEFQKLPHYGTMAFAKEIYPAVRYPSESSLGEDEAFFERAGAVRTQLLDNCDDHHVYVRHARATNVGHNLLRDSRFRALDDPPLEMMIALRDVAQNMPSCEPDETSLRL</sequence>
<dbReference type="PANTHER" id="PTHR22916">
    <property type="entry name" value="GLYCOSYLTRANSFERASE"/>
    <property type="match status" value="1"/>
</dbReference>
<dbReference type="AlphaFoldDB" id="A0A7S1BUI7"/>
<evidence type="ECO:0000259" key="1">
    <source>
        <dbReference type="Pfam" id="PF00535"/>
    </source>
</evidence>
<dbReference type="InterPro" id="IPR001173">
    <property type="entry name" value="Glyco_trans_2-like"/>
</dbReference>
<protein>
    <recommendedName>
        <fullName evidence="1">Glycosyltransferase 2-like domain-containing protein</fullName>
    </recommendedName>
</protein>
<reference evidence="2" key="1">
    <citation type="submission" date="2021-01" db="EMBL/GenBank/DDBJ databases">
        <authorList>
            <person name="Corre E."/>
            <person name="Pelletier E."/>
            <person name="Niang G."/>
            <person name="Scheremetjew M."/>
            <person name="Finn R."/>
            <person name="Kale V."/>
            <person name="Holt S."/>
            <person name="Cochrane G."/>
            <person name="Meng A."/>
            <person name="Brown T."/>
            <person name="Cohen L."/>
        </authorList>
    </citation>
    <scope>NUCLEOTIDE SEQUENCE</scope>
    <source>
        <strain evidence="2">308</strain>
    </source>
</reference>
<dbReference type="Pfam" id="PF00535">
    <property type="entry name" value="Glycos_transf_2"/>
    <property type="match status" value="1"/>
</dbReference>
<name>A0A7S1BUI7_9STRA</name>
<dbReference type="SUPFAM" id="SSF53448">
    <property type="entry name" value="Nucleotide-diphospho-sugar transferases"/>
    <property type="match status" value="1"/>
</dbReference>
<gene>
    <name evidence="2" type="ORF">CHYS00102_LOCUS24685</name>
</gene>
<dbReference type="InterPro" id="IPR029044">
    <property type="entry name" value="Nucleotide-diphossugar_trans"/>
</dbReference>
<dbReference type="EMBL" id="HBFR01033805">
    <property type="protein sequence ID" value="CAD8897471.1"/>
    <property type="molecule type" value="Transcribed_RNA"/>
</dbReference>
<dbReference type="PANTHER" id="PTHR22916:SF3">
    <property type="entry name" value="UDP-GLCNAC:BETAGAL BETA-1,3-N-ACETYLGLUCOSAMINYLTRANSFERASE-LIKE PROTEIN 1"/>
    <property type="match status" value="1"/>
</dbReference>
<proteinExistence type="predicted"/>
<dbReference type="GO" id="GO:0016758">
    <property type="term" value="F:hexosyltransferase activity"/>
    <property type="evidence" value="ECO:0007669"/>
    <property type="project" value="UniProtKB-ARBA"/>
</dbReference>
<dbReference type="CDD" id="cd00761">
    <property type="entry name" value="Glyco_tranf_GTA_type"/>
    <property type="match status" value="1"/>
</dbReference>
<feature type="domain" description="Glycosyltransferase 2-like" evidence="1">
    <location>
        <begin position="65"/>
        <end position="179"/>
    </location>
</feature>